<dbReference type="SUPFAM" id="SSF52058">
    <property type="entry name" value="L domain-like"/>
    <property type="match status" value="1"/>
</dbReference>
<organism evidence="2 3">
    <name type="scientific">Saprolegnia diclina (strain VS20)</name>
    <dbReference type="NCBI Taxonomy" id="1156394"/>
    <lineage>
        <taxon>Eukaryota</taxon>
        <taxon>Sar</taxon>
        <taxon>Stramenopiles</taxon>
        <taxon>Oomycota</taxon>
        <taxon>Saprolegniomycetes</taxon>
        <taxon>Saprolegniales</taxon>
        <taxon>Saprolegniaceae</taxon>
        <taxon>Saprolegnia</taxon>
    </lineage>
</organism>
<dbReference type="RefSeq" id="XP_008621104.1">
    <property type="nucleotide sequence ID" value="XM_008622882.1"/>
</dbReference>
<keyword evidence="1" id="KW-1133">Transmembrane helix</keyword>
<dbReference type="InterPro" id="IPR032675">
    <property type="entry name" value="LRR_dom_sf"/>
</dbReference>
<dbReference type="GeneID" id="19957392"/>
<dbReference type="Proteomes" id="UP000030762">
    <property type="component" value="Unassembled WGS sequence"/>
</dbReference>
<name>T0PTD6_SAPDV</name>
<proteinExistence type="predicted"/>
<sequence>MASCKYSDLALHETALVADGSCGGNAMCFVNSNCSVVRRVANASTRVQLEASDVLGDVFLYRHATLELVNLTKSHINHQFPVQLAALSLVGANFEDLDDIDVPPEVLRLTLTSCHFKRAISLYGFRALQHLELRSTRSPDLFVWDSCPSTLRNLTILDCGRDNFSYLTLPQIETLELDNVRTLYGLRVSFRLRRFACYNCSFDYFSVDSEDSLRALRNLSPTSSSTSNATFQVPPFTSDCTRSDTTQARLWDNAPDYVLCVNHKSYTWTIEYKELYHFLYIALGILAAGILLGCLYRRGQRVAKTDRAADDDYLVSSLSAKELETLQMLQLDASSLVVS</sequence>
<dbReference type="EMBL" id="JH767275">
    <property type="protein sequence ID" value="EQC25476.1"/>
    <property type="molecule type" value="Genomic_DNA"/>
</dbReference>
<dbReference type="AlphaFoldDB" id="T0PTD6"/>
<reference evidence="2 3" key="1">
    <citation type="submission" date="2012-04" db="EMBL/GenBank/DDBJ databases">
        <title>The Genome Sequence of Saprolegnia declina VS20.</title>
        <authorList>
            <consortium name="The Broad Institute Genome Sequencing Platform"/>
            <person name="Russ C."/>
            <person name="Nusbaum C."/>
            <person name="Tyler B."/>
            <person name="van West P."/>
            <person name="Dieguez-Uribeondo J."/>
            <person name="de Bruijn I."/>
            <person name="Tripathy S."/>
            <person name="Jiang R."/>
            <person name="Young S.K."/>
            <person name="Zeng Q."/>
            <person name="Gargeya S."/>
            <person name="Fitzgerald M."/>
            <person name="Haas B."/>
            <person name="Abouelleil A."/>
            <person name="Alvarado L."/>
            <person name="Arachchi H.M."/>
            <person name="Berlin A."/>
            <person name="Chapman S.B."/>
            <person name="Goldberg J."/>
            <person name="Griggs A."/>
            <person name="Gujja S."/>
            <person name="Hansen M."/>
            <person name="Howarth C."/>
            <person name="Imamovic A."/>
            <person name="Larimer J."/>
            <person name="McCowen C."/>
            <person name="Montmayeur A."/>
            <person name="Murphy C."/>
            <person name="Neiman D."/>
            <person name="Pearson M."/>
            <person name="Priest M."/>
            <person name="Roberts A."/>
            <person name="Saif S."/>
            <person name="Shea T."/>
            <person name="Sisk P."/>
            <person name="Sykes S."/>
            <person name="Wortman J."/>
            <person name="Nusbaum C."/>
            <person name="Birren B."/>
        </authorList>
    </citation>
    <scope>NUCLEOTIDE SEQUENCE [LARGE SCALE GENOMIC DNA]</scope>
    <source>
        <strain evidence="2 3">VS20</strain>
    </source>
</reference>
<dbReference type="Gene3D" id="3.80.10.10">
    <property type="entry name" value="Ribonuclease Inhibitor"/>
    <property type="match status" value="1"/>
</dbReference>
<dbReference type="OMA" id="KSHINHQ"/>
<dbReference type="InParanoid" id="T0PTD6"/>
<dbReference type="VEuPathDB" id="FungiDB:SDRG_16665"/>
<protein>
    <submittedName>
        <fullName evidence="2">Uncharacterized protein</fullName>
    </submittedName>
</protein>
<keyword evidence="1" id="KW-0472">Membrane</keyword>
<feature type="non-terminal residue" evidence="2">
    <location>
        <position position="339"/>
    </location>
</feature>
<keyword evidence="3" id="KW-1185">Reference proteome</keyword>
<keyword evidence="1" id="KW-0812">Transmembrane</keyword>
<evidence type="ECO:0000256" key="1">
    <source>
        <dbReference type="SAM" id="Phobius"/>
    </source>
</evidence>
<feature type="transmembrane region" description="Helical" evidence="1">
    <location>
        <begin position="275"/>
        <end position="296"/>
    </location>
</feature>
<evidence type="ECO:0000313" key="3">
    <source>
        <dbReference type="Proteomes" id="UP000030762"/>
    </source>
</evidence>
<evidence type="ECO:0000313" key="2">
    <source>
        <dbReference type="EMBL" id="EQC25476.1"/>
    </source>
</evidence>
<gene>
    <name evidence="2" type="ORF">SDRG_16665</name>
</gene>
<accession>T0PTD6</accession>